<feature type="transmembrane region" description="Helical" evidence="1">
    <location>
        <begin position="186"/>
        <end position="207"/>
    </location>
</feature>
<dbReference type="EMBL" id="CANL01000005">
    <property type="protein sequence ID" value="CCM62647.1"/>
    <property type="molecule type" value="Genomic_DNA"/>
</dbReference>
<feature type="transmembrane region" description="Helical" evidence="1">
    <location>
        <begin position="148"/>
        <end position="174"/>
    </location>
</feature>
<sequence length="221" mass="22924">MNATAAAGETRSPGVIKWFEGLLLVGMIVMCLSIVAIVLSKPAMGLVGNDDPVVDAEPSFPIDFGDQVPPMASNDGVPVATSQPPVKVGGPTAARFIFLAPSPAQRAVWLIWQVSGPLLILAGLWLVYSIVRSARAGNPFVARNERRLWMLAALIAGGGTAYSFFSGVAAMLMFRGSTAAGLTETAFTISFLPIIVGSGVAALASVWHAGVALQDDVAGMI</sequence>
<feature type="transmembrane region" description="Helical" evidence="1">
    <location>
        <begin position="18"/>
        <end position="39"/>
    </location>
</feature>
<dbReference type="AlphaFoldDB" id="R4Z208"/>
<proteinExistence type="predicted"/>
<keyword evidence="3" id="KW-1185">Reference proteome</keyword>
<dbReference type="HOGENOM" id="CLU_1248754_0_0_11"/>
<comment type="caution">
    <text evidence="2">The sequence shown here is derived from an EMBL/GenBank/DDBJ whole genome shotgun (WGS) entry which is preliminary data.</text>
</comment>
<evidence type="ECO:0008006" key="4">
    <source>
        <dbReference type="Google" id="ProtNLM"/>
    </source>
</evidence>
<accession>R4Z208</accession>
<reference evidence="2 3" key="1">
    <citation type="journal article" date="2013" name="ISME J.">
        <title>Metabolic model for the filamentous 'Candidatus Microthrix parvicella' based on genomic and metagenomic analyses.</title>
        <authorList>
            <person name="Jon McIlroy S."/>
            <person name="Kristiansen R."/>
            <person name="Albertsen M."/>
            <person name="Michael Karst S."/>
            <person name="Rossetti S."/>
            <person name="Lund Nielsen J."/>
            <person name="Tandoi V."/>
            <person name="James Seviour R."/>
            <person name="Nielsen P.H."/>
        </authorList>
    </citation>
    <scope>NUCLEOTIDE SEQUENCE [LARGE SCALE GENOMIC DNA]</scope>
    <source>
        <strain evidence="2 3">RN1</strain>
    </source>
</reference>
<dbReference type="STRING" id="1229780.BN381_130205"/>
<keyword evidence="1" id="KW-0472">Membrane</keyword>
<evidence type="ECO:0000313" key="2">
    <source>
        <dbReference type="EMBL" id="CCM62647.1"/>
    </source>
</evidence>
<gene>
    <name evidence="2" type="ORF">BN381_130205</name>
</gene>
<organism evidence="2 3">
    <name type="scientific">Candidatus Neomicrothrix parvicella RN1</name>
    <dbReference type="NCBI Taxonomy" id="1229780"/>
    <lineage>
        <taxon>Bacteria</taxon>
        <taxon>Bacillati</taxon>
        <taxon>Actinomycetota</taxon>
        <taxon>Acidimicrobiia</taxon>
        <taxon>Acidimicrobiales</taxon>
        <taxon>Microthrixaceae</taxon>
        <taxon>Candidatus Neomicrothrix</taxon>
    </lineage>
</organism>
<keyword evidence="1" id="KW-0812">Transmembrane</keyword>
<evidence type="ECO:0000256" key="1">
    <source>
        <dbReference type="SAM" id="Phobius"/>
    </source>
</evidence>
<dbReference type="Pfam" id="PF11188">
    <property type="entry name" value="DUF2975"/>
    <property type="match status" value="1"/>
</dbReference>
<dbReference type="InterPro" id="IPR021354">
    <property type="entry name" value="DUF2975"/>
</dbReference>
<evidence type="ECO:0000313" key="3">
    <source>
        <dbReference type="Proteomes" id="UP000018291"/>
    </source>
</evidence>
<dbReference type="RefSeq" id="WP_012224190.1">
    <property type="nucleotide sequence ID" value="NZ_HG422565.1"/>
</dbReference>
<name>R4Z208_9ACTN</name>
<keyword evidence="1" id="KW-1133">Transmembrane helix</keyword>
<dbReference type="eggNOG" id="ENOG502ZMFC">
    <property type="taxonomic scope" value="Bacteria"/>
</dbReference>
<dbReference type="Proteomes" id="UP000018291">
    <property type="component" value="Unassembled WGS sequence"/>
</dbReference>
<protein>
    <recommendedName>
        <fullName evidence="4">DUF2975 domain-containing protein</fullName>
    </recommendedName>
</protein>
<feature type="transmembrane region" description="Helical" evidence="1">
    <location>
        <begin position="107"/>
        <end position="128"/>
    </location>
</feature>